<name>A0ABU1IX26_9BACL</name>
<gene>
    <name evidence="2" type="ORF">JOC58_000822</name>
</gene>
<feature type="domain" description="DNA mimic protein DMP19 C-terminal" evidence="1">
    <location>
        <begin position="49"/>
        <end position="179"/>
    </location>
</feature>
<evidence type="ECO:0000313" key="3">
    <source>
        <dbReference type="Proteomes" id="UP001185028"/>
    </source>
</evidence>
<dbReference type="EMBL" id="JAVDQH010000003">
    <property type="protein sequence ID" value="MDR6242937.1"/>
    <property type="molecule type" value="Genomic_DNA"/>
</dbReference>
<comment type="caution">
    <text evidence="2">The sequence shown here is derived from an EMBL/GenBank/DDBJ whole genome shotgun (WGS) entry which is preliminary data.</text>
</comment>
<reference evidence="2 3" key="1">
    <citation type="submission" date="2023-07" db="EMBL/GenBank/DDBJ databases">
        <title>Genomic Encyclopedia of Type Strains, Phase IV (KMG-IV): sequencing the most valuable type-strain genomes for metagenomic binning, comparative biology and taxonomic classification.</title>
        <authorList>
            <person name="Goeker M."/>
        </authorList>
    </citation>
    <scope>NUCLEOTIDE SEQUENCE [LARGE SCALE GENOMIC DNA]</scope>
    <source>
        <strain evidence="2 3">DSM 22170</strain>
    </source>
</reference>
<dbReference type="Pfam" id="PF14300">
    <property type="entry name" value="DMP19"/>
    <property type="match status" value="1"/>
</dbReference>
<keyword evidence="3" id="KW-1185">Reference proteome</keyword>
<evidence type="ECO:0000259" key="1">
    <source>
        <dbReference type="Pfam" id="PF14300"/>
    </source>
</evidence>
<accession>A0ABU1IX26</accession>
<dbReference type="Gene3D" id="1.20.1420.60">
    <property type="match status" value="1"/>
</dbReference>
<evidence type="ECO:0000313" key="2">
    <source>
        <dbReference type="EMBL" id="MDR6242937.1"/>
    </source>
</evidence>
<sequence length="193" mass="21730">MRTVYDCIAHLIGSKTIAAMTAEGMVEAISENLYTEANRALLEPDHLHQLPQLVQDIILVIELDTELSMNGIWGFLHNSAGLLLEDMIATLYRIGAEEDYAILNAISGVLSCHELSPQQLRDRTQSSSLYEVSRLTTTDEAHMKPRIETIAGEIQELAQTLYVYDSERNIFDDLMAYVEIHKGALVEFMTQQE</sequence>
<dbReference type="Proteomes" id="UP001185028">
    <property type="component" value="Unassembled WGS sequence"/>
</dbReference>
<dbReference type="RefSeq" id="WP_188775581.1">
    <property type="nucleotide sequence ID" value="NZ_BMMB01000004.1"/>
</dbReference>
<dbReference type="InterPro" id="IPR025402">
    <property type="entry name" value="DMP19_C"/>
</dbReference>
<proteinExistence type="predicted"/>
<protein>
    <recommendedName>
        <fullName evidence="1">DNA mimic protein DMP19 C-terminal domain-containing protein</fullName>
    </recommendedName>
</protein>
<organism evidence="2 3">
    <name type="scientific">Paenibacillus hunanensis</name>
    <dbReference type="NCBI Taxonomy" id="539262"/>
    <lineage>
        <taxon>Bacteria</taxon>
        <taxon>Bacillati</taxon>
        <taxon>Bacillota</taxon>
        <taxon>Bacilli</taxon>
        <taxon>Bacillales</taxon>
        <taxon>Paenibacillaceae</taxon>
        <taxon>Paenibacillus</taxon>
    </lineage>
</organism>